<evidence type="ECO:0000256" key="3">
    <source>
        <dbReference type="ARBA" id="ARBA00022448"/>
    </source>
</evidence>
<evidence type="ECO:0000256" key="4">
    <source>
        <dbReference type="ARBA" id="ARBA00022452"/>
    </source>
</evidence>
<accession>A0A1A9F0H3</accession>
<evidence type="ECO:0000256" key="1">
    <source>
        <dbReference type="ARBA" id="ARBA00004442"/>
    </source>
</evidence>
<dbReference type="GO" id="GO:0009279">
    <property type="term" value="C:cell outer membrane"/>
    <property type="evidence" value="ECO:0007669"/>
    <property type="project" value="UniProtKB-SubCell"/>
</dbReference>
<evidence type="ECO:0000313" key="10">
    <source>
        <dbReference type="EMBL" id="ANG63637.1"/>
    </source>
</evidence>
<dbReference type="Gene3D" id="1.20.1600.10">
    <property type="entry name" value="Outer membrane efflux proteins (OEP)"/>
    <property type="match status" value="1"/>
</dbReference>
<evidence type="ECO:0000256" key="2">
    <source>
        <dbReference type="ARBA" id="ARBA00007613"/>
    </source>
</evidence>
<keyword evidence="7" id="KW-0998">Cell outer membrane</keyword>
<keyword evidence="4" id="KW-1134">Transmembrane beta strand</keyword>
<evidence type="ECO:0000256" key="9">
    <source>
        <dbReference type="SAM" id="SignalP"/>
    </source>
</evidence>
<dbReference type="EMBL" id="CP015839">
    <property type="protein sequence ID" value="ANG63637.1"/>
    <property type="molecule type" value="Genomic_DNA"/>
</dbReference>
<keyword evidence="8" id="KW-0175">Coiled coil</keyword>
<evidence type="ECO:0000313" key="11">
    <source>
        <dbReference type="Proteomes" id="UP000078070"/>
    </source>
</evidence>
<reference evidence="10 11" key="2">
    <citation type="journal article" date="2018" name="Int. J. Syst. Evol. Microbiol.">
        <title>Marinobacterium aestuarii sp. nov., a benzene-degrading marine bacterium isolated from estuary sediment.</title>
        <authorList>
            <person name="Bae S.S."/>
            <person name="Jung J."/>
            <person name="Chung D."/>
            <person name="Baek K."/>
        </authorList>
    </citation>
    <scope>NUCLEOTIDE SEQUENCE [LARGE SCALE GENOMIC DNA]</scope>
    <source>
        <strain evidence="10 11">ST58-10</strain>
    </source>
</reference>
<dbReference type="NCBIfam" id="TIGR01844">
    <property type="entry name" value="type_I_sec_TolC"/>
    <property type="match status" value="1"/>
</dbReference>
<feature type="signal peptide" evidence="9">
    <location>
        <begin position="1"/>
        <end position="29"/>
    </location>
</feature>
<feature type="coiled-coil region" evidence="8">
    <location>
        <begin position="142"/>
        <end position="169"/>
    </location>
</feature>
<dbReference type="GO" id="GO:1990281">
    <property type="term" value="C:efflux pump complex"/>
    <property type="evidence" value="ECO:0007669"/>
    <property type="project" value="TreeGrafter"/>
</dbReference>
<dbReference type="STRING" id="1821621.A8C75_14900"/>
<dbReference type="InterPro" id="IPR003423">
    <property type="entry name" value="OMP_efflux"/>
</dbReference>
<keyword evidence="3" id="KW-0813">Transport</keyword>
<name>A0A1A9F0H3_9GAMM</name>
<dbReference type="Pfam" id="PF02321">
    <property type="entry name" value="OEP"/>
    <property type="match status" value="2"/>
</dbReference>
<evidence type="ECO:0000256" key="7">
    <source>
        <dbReference type="ARBA" id="ARBA00023237"/>
    </source>
</evidence>
<dbReference type="PANTHER" id="PTHR30026:SF20">
    <property type="entry name" value="OUTER MEMBRANE PROTEIN TOLC"/>
    <property type="match status" value="1"/>
</dbReference>
<evidence type="ECO:0000256" key="8">
    <source>
        <dbReference type="SAM" id="Coils"/>
    </source>
</evidence>
<comment type="similarity">
    <text evidence="2">Belongs to the outer membrane factor (OMF) (TC 1.B.17) family.</text>
</comment>
<protein>
    <submittedName>
        <fullName evidence="10">Transporter</fullName>
    </submittedName>
</protein>
<evidence type="ECO:0000256" key="6">
    <source>
        <dbReference type="ARBA" id="ARBA00023136"/>
    </source>
</evidence>
<keyword evidence="6" id="KW-0472">Membrane</keyword>
<comment type="subcellular location">
    <subcellularLocation>
        <location evidence="1">Cell outer membrane</location>
    </subcellularLocation>
</comment>
<reference evidence="11" key="1">
    <citation type="submission" date="2016-05" db="EMBL/GenBank/DDBJ databases">
        <authorList>
            <person name="Baek K."/>
            <person name="Yang S.-J."/>
        </authorList>
    </citation>
    <scope>NUCLEOTIDE SEQUENCE [LARGE SCALE GENOMIC DNA]</scope>
    <source>
        <strain evidence="11">ST58-10</strain>
    </source>
</reference>
<organism evidence="10 11">
    <name type="scientific">Marinobacterium aestuarii</name>
    <dbReference type="NCBI Taxonomy" id="1821621"/>
    <lineage>
        <taxon>Bacteria</taxon>
        <taxon>Pseudomonadati</taxon>
        <taxon>Pseudomonadota</taxon>
        <taxon>Gammaproteobacteria</taxon>
        <taxon>Oceanospirillales</taxon>
        <taxon>Oceanospirillaceae</taxon>
        <taxon>Marinobacterium</taxon>
    </lineage>
</organism>
<dbReference type="KEGG" id="mars:A8C75_14900"/>
<keyword evidence="5" id="KW-0812">Transmembrane</keyword>
<feature type="chain" id="PRO_5008386594" evidence="9">
    <location>
        <begin position="30"/>
        <end position="439"/>
    </location>
</feature>
<dbReference type="GO" id="GO:0015562">
    <property type="term" value="F:efflux transmembrane transporter activity"/>
    <property type="evidence" value="ECO:0007669"/>
    <property type="project" value="InterPro"/>
</dbReference>
<dbReference type="SUPFAM" id="SSF56954">
    <property type="entry name" value="Outer membrane efflux proteins (OEP)"/>
    <property type="match status" value="1"/>
</dbReference>
<dbReference type="GO" id="GO:0015288">
    <property type="term" value="F:porin activity"/>
    <property type="evidence" value="ECO:0007669"/>
    <property type="project" value="TreeGrafter"/>
</dbReference>
<dbReference type="Proteomes" id="UP000078070">
    <property type="component" value="Chromosome"/>
</dbReference>
<dbReference type="InterPro" id="IPR010130">
    <property type="entry name" value="T1SS_OMP_TolC"/>
</dbReference>
<dbReference type="PANTHER" id="PTHR30026">
    <property type="entry name" value="OUTER MEMBRANE PROTEIN TOLC"/>
    <property type="match status" value="1"/>
</dbReference>
<dbReference type="InterPro" id="IPR051906">
    <property type="entry name" value="TolC-like"/>
</dbReference>
<dbReference type="AlphaFoldDB" id="A0A1A9F0H3"/>
<keyword evidence="11" id="KW-1185">Reference proteome</keyword>
<sequence>MLSVKSLSNSSRPLLLTLALGLISAQAQAGSLANLYQRALENDPQLKSAAASLQAGQEALPQARAALLPEVIAGADANWVHTEKAGSNDSTGVTLTLSQSVFSAARWYNLRRGEVLSEQAGLVFDQDQQTLVLRSVSAYLAVLRAINNLDSAQAEVRAIQRQLDQVNAQFEVGLIAITDVQEAQASYDNSVVRQIEAEGELDNSYEALDRLAGSPFRSVDALKPDYPVENPTPADPQPWLEKAWQNNLGLMIADNSIEVARRSAQSARAGHYPTLDLNASYDSDTSSVSGFDTGDTRTIGLALRVPIFQGGLTSSQSREAEALLNKAMQDRQDTLLAVTQQTRSLLRNLSTNVQSVKARAQSIRSSETALQATQEGFNVGTRNVVDVLNAERTLYSSQRDYANARLDFISNLFSLKQQLGTLSPDDLNTLDAWLEAPKG</sequence>
<keyword evidence="9" id="KW-0732">Signal</keyword>
<proteinExistence type="inferred from homology"/>
<gene>
    <name evidence="10" type="ORF">A8C75_14900</name>
</gene>
<evidence type="ECO:0000256" key="5">
    <source>
        <dbReference type="ARBA" id="ARBA00022692"/>
    </source>
</evidence>